<reference evidence="3" key="1">
    <citation type="journal article" date="2012" name="Science">
        <title>The Paleozoic origin of enzymatic lignin decomposition reconstructed from 31 fungal genomes.</title>
        <authorList>
            <person name="Floudas D."/>
            <person name="Binder M."/>
            <person name="Riley R."/>
            <person name="Barry K."/>
            <person name="Blanchette R.A."/>
            <person name="Henrissat B."/>
            <person name="Martinez A.T."/>
            <person name="Otillar R."/>
            <person name="Spatafora J.W."/>
            <person name="Yadav J.S."/>
            <person name="Aerts A."/>
            <person name="Benoit I."/>
            <person name="Boyd A."/>
            <person name="Carlson A."/>
            <person name="Copeland A."/>
            <person name="Coutinho P.M."/>
            <person name="de Vries R.P."/>
            <person name="Ferreira P."/>
            <person name="Findley K."/>
            <person name="Foster B."/>
            <person name="Gaskell J."/>
            <person name="Glotzer D."/>
            <person name="Gorecki P."/>
            <person name="Heitman J."/>
            <person name="Hesse C."/>
            <person name="Hori C."/>
            <person name="Igarashi K."/>
            <person name="Jurgens J.A."/>
            <person name="Kallen N."/>
            <person name="Kersten P."/>
            <person name="Kohler A."/>
            <person name="Kuees U."/>
            <person name="Kumar T.K.A."/>
            <person name="Kuo A."/>
            <person name="LaButti K."/>
            <person name="Larrondo L.F."/>
            <person name="Lindquist E."/>
            <person name="Ling A."/>
            <person name="Lombard V."/>
            <person name="Lucas S."/>
            <person name="Lundell T."/>
            <person name="Martin R."/>
            <person name="McLaughlin D.J."/>
            <person name="Morgenstern I."/>
            <person name="Morin E."/>
            <person name="Murat C."/>
            <person name="Nagy L.G."/>
            <person name="Nolan M."/>
            <person name="Ohm R.A."/>
            <person name="Patyshakuliyeva A."/>
            <person name="Rokas A."/>
            <person name="Ruiz-Duenas F.J."/>
            <person name="Sabat G."/>
            <person name="Salamov A."/>
            <person name="Samejima M."/>
            <person name="Schmutz J."/>
            <person name="Slot J.C."/>
            <person name="St John F."/>
            <person name="Stenlid J."/>
            <person name="Sun H."/>
            <person name="Sun S."/>
            <person name="Syed K."/>
            <person name="Tsang A."/>
            <person name="Wiebenga A."/>
            <person name="Young D."/>
            <person name="Pisabarro A."/>
            <person name="Eastwood D.C."/>
            <person name="Martin F."/>
            <person name="Cullen D."/>
            <person name="Grigoriev I.V."/>
            <person name="Hibbett D.S."/>
        </authorList>
    </citation>
    <scope>NUCLEOTIDE SEQUENCE [LARGE SCALE GENOMIC DNA]</scope>
    <source>
        <strain evidence="3">RWD-64-598 SS2</strain>
    </source>
</reference>
<dbReference type="GeneID" id="19209761"/>
<dbReference type="KEGG" id="cput:CONPUDRAFT_78425"/>
<evidence type="ECO:0000313" key="3">
    <source>
        <dbReference type="Proteomes" id="UP000053558"/>
    </source>
</evidence>
<dbReference type="EMBL" id="JH711601">
    <property type="protein sequence ID" value="EIW73923.1"/>
    <property type="molecule type" value="Genomic_DNA"/>
</dbReference>
<sequence length="320" mass="34451">MAPRHKNDEAMNTSDGPRRGRGRGRGARQRSGRRGRGRAAAPIYDVTPPAEPVAAAGGPEESLGDSSSSDEEDSFSPSAFEEYVPQVDSDPTDPEAQANIFSTEELEAYAAASMDQTSDDSFAPDIQEVAAPGDATPSFSDLDRTTQSGAGERHVSLDIRSTPSAGQIEEERRIHDFVEGASRIIPADGAPNVFAPMGNANAPPTGLTAREWRRTAFTRLLELPDSDGLTRLMDYFLHALVQNGRSRNPDAPPASANAILEDVIGNYQGSTDAITATLSSFLQPADRLGNYDAVRDTTLEQWRIAIAYYRILLALRATTI</sequence>
<evidence type="ECO:0000313" key="2">
    <source>
        <dbReference type="EMBL" id="EIW73923.1"/>
    </source>
</evidence>
<feature type="compositionally biased region" description="Basic residues" evidence="1">
    <location>
        <begin position="19"/>
        <end position="37"/>
    </location>
</feature>
<evidence type="ECO:0000256" key="1">
    <source>
        <dbReference type="SAM" id="MobiDB-lite"/>
    </source>
</evidence>
<keyword evidence="3" id="KW-1185">Reference proteome</keyword>
<dbReference type="RefSeq" id="XP_007775903.1">
    <property type="nucleotide sequence ID" value="XM_007777713.1"/>
</dbReference>
<proteinExistence type="predicted"/>
<gene>
    <name evidence="2" type="ORF">CONPUDRAFT_78425</name>
</gene>
<dbReference type="Proteomes" id="UP000053558">
    <property type="component" value="Unassembled WGS sequence"/>
</dbReference>
<dbReference type="AlphaFoldDB" id="R7SCN5"/>
<feature type="compositionally biased region" description="Low complexity" evidence="1">
    <location>
        <begin position="52"/>
        <end position="67"/>
    </location>
</feature>
<accession>R7SCN5</accession>
<name>R7SCN5_CONPW</name>
<protein>
    <submittedName>
        <fullName evidence="2">Uncharacterized protein</fullName>
    </submittedName>
</protein>
<feature type="region of interest" description="Disordered" evidence="1">
    <location>
        <begin position="1"/>
        <end position="95"/>
    </location>
</feature>
<feature type="region of interest" description="Disordered" evidence="1">
    <location>
        <begin position="130"/>
        <end position="169"/>
    </location>
</feature>
<organism evidence="2 3">
    <name type="scientific">Coniophora puteana (strain RWD-64-598)</name>
    <name type="common">Brown rot fungus</name>
    <dbReference type="NCBI Taxonomy" id="741705"/>
    <lineage>
        <taxon>Eukaryota</taxon>
        <taxon>Fungi</taxon>
        <taxon>Dikarya</taxon>
        <taxon>Basidiomycota</taxon>
        <taxon>Agaricomycotina</taxon>
        <taxon>Agaricomycetes</taxon>
        <taxon>Agaricomycetidae</taxon>
        <taxon>Boletales</taxon>
        <taxon>Coniophorineae</taxon>
        <taxon>Coniophoraceae</taxon>
        <taxon>Coniophora</taxon>
    </lineage>
</organism>